<evidence type="ECO:0000313" key="3">
    <source>
        <dbReference type="EMBL" id="GAW83981.1"/>
    </source>
</evidence>
<evidence type="ECO:0000256" key="2">
    <source>
        <dbReference type="SAM" id="Phobius"/>
    </source>
</evidence>
<keyword evidence="2" id="KW-1133">Transmembrane helix</keyword>
<dbReference type="AlphaFoldDB" id="A0A1Y1JND8"/>
<feature type="region of interest" description="Disordered" evidence="1">
    <location>
        <begin position="124"/>
        <end position="165"/>
    </location>
</feature>
<evidence type="ECO:0000313" key="4">
    <source>
        <dbReference type="Proteomes" id="UP000195521"/>
    </source>
</evidence>
<reference evidence="4" key="1">
    <citation type="submission" date="2017-04" db="EMBL/GenBank/DDBJ databases">
        <title>Plasmodium gonderi genome.</title>
        <authorList>
            <person name="Arisue N."/>
            <person name="Honma H."/>
            <person name="Kawai S."/>
            <person name="Tougan T."/>
            <person name="Tanabe K."/>
            <person name="Horii T."/>
        </authorList>
    </citation>
    <scope>NUCLEOTIDE SEQUENCE [LARGE SCALE GENOMIC DNA]</scope>
    <source>
        <strain evidence="4">ATCC 30045</strain>
    </source>
</reference>
<sequence length="364" mass="41597">MISYRNYIISFMAKTGHVAVVFFGDKHRPRSEVCYDEYVKYLVQIIDEYSNFDKKDCKELCKECEKIYENIYKLKRSCLQETSPFAESDVEQQLRNYCKRCDGKCEKSGNMTCCNEEKVSSKLKAPERYGSPEGDEKHISSSELRAEYEDTGNKQQGTLNTPNLDKHKFETFSSIINKGSTTPIKTQIPPASFSVSDESLTEVINTYGDAEHVQIISGQDIDSDGTQEEGDLDKDIIPSNAQAPQGNAKKISGKKCYKTVKEISNAVQFFYKTFVFALLSIIYSHKSVNNHLQSIYVEKVFTSMNSASSNRAVNNNLSPKVLMIKVTMAMELMNRKLFKMIYHLELHMIVYILIITFTHYCNKL</sequence>
<gene>
    <name evidence="3" type="ORF">PGO_000425</name>
</gene>
<dbReference type="EMBL" id="BDQF01000050">
    <property type="protein sequence ID" value="GAW83981.1"/>
    <property type="molecule type" value="Genomic_DNA"/>
</dbReference>
<accession>A0A1Y1JND8</accession>
<dbReference type="RefSeq" id="XP_028546570.1">
    <property type="nucleotide sequence ID" value="XM_028690769.1"/>
</dbReference>
<dbReference type="Proteomes" id="UP000195521">
    <property type="component" value="Unassembled WGS sequence"/>
</dbReference>
<name>A0A1Y1JND8_PLAGO</name>
<protein>
    <submittedName>
        <fullName evidence="3">Variable surface protein</fullName>
    </submittedName>
</protein>
<comment type="caution">
    <text evidence="3">The sequence shown here is derived from an EMBL/GenBank/DDBJ whole genome shotgun (WGS) entry which is preliminary data.</text>
</comment>
<keyword evidence="4" id="KW-1185">Reference proteome</keyword>
<keyword evidence="2" id="KW-0472">Membrane</keyword>
<feature type="compositionally biased region" description="Polar residues" evidence="1">
    <location>
        <begin position="153"/>
        <end position="163"/>
    </location>
</feature>
<dbReference type="GeneID" id="39744789"/>
<feature type="transmembrane region" description="Helical" evidence="2">
    <location>
        <begin position="340"/>
        <end position="360"/>
    </location>
</feature>
<proteinExistence type="predicted"/>
<keyword evidence="2" id="KW-0812">Transmembrane</keyword>
<feature type="compositionally biased region" description="Basic and acidic residues" evidence="1">
    <location>
        <begin position="134"/>
        <end position="152"/>
    </location>
</feature>
<organism evidence="3 4">
    <name type="scientific">Plasmodium gonderi</name>
    <dbReference type="NCBI Taxonomy" id="77519"/>
    <lineage>
        <taxon>Eukaryota</taxon>
        <taxon>Sar</taxon>
        <taxon>Alveolata</taxon>
        <taxon>Apicomplexa</taxon>
        <taxon>Aconoidasida</taxon>
        <taxon>Haemosporida</taxon>
        <taxon>Plasmodiidae</taxon>
        <taxon>Plasmodium</taxon>
        <taxon>Plasmodium (Plasmodium)</taxon>
    </lineage>
</organism>
<evidence type="ECO:0000256" key="1">
    <source>
        <dbReference type="SAM" id="MobiDB-lite"/>
    </source>
</evidence>